<dbReference type="AlphaFoldDB" id="A0A3F3GSW5"/>
<name>A0A3F3GSW5_9LACO</name>
<dbReference type="Proteomes" id="UP000061227">
    <property type="component" value="Unassembled WGS sequence"/>
</dbReference>
<dbReference type="EMBL" id="DF968064">
    <property type="protein sequence ID" value="GAP02651.1"/>
    <property type="molecule type" value="Genomic_DNA"/>
</dbReference>
<organism evidence="2 3">
    <name type="scientific">Fructobacillus pseudoficulneus</name>
    <dbReference type="NCBI Taxonomy" id="220714"/>
    <lineage>
        <taxon>Bacteria</taxon>
        <taxon>Bacillati</taxon>
        <taxon>Bacillota</taxon>
        <taxon>Bacilli</taxon>
        <taxon>Lactobacillales</taxon>
        <taxon>Lactobacillaceae</taxon>
        <taxon>Fructobacillus</taxon>
    </lineage>
</organism>
<dbReference type="InterPro" id="IPR003124">
    <property type="entry name" value="WH2_dom"/>
</dbReference>
<dbReference type="SUPFAM" id="SSF54403">
    <property type="entry name" value="Cystatin/monellin"/>
    <property type="match status" value="2"/>
</dbReference>
<reference evidence="2 3" key="1">
    <citation type="journal article" date="2015" name="BMC Genomics">
        <title>Comparative genomics of Fructobacillus spp. and Leuconostoc spp. reveals niche-specific evolution of Fructobacillus spp.</title>
        <authorList>
            <person name="Endo A."/>
            <person name="Tanizawa Y."/>
            <person name="Tanaka N."/>
            <person name="Maeno S."/>
            <person name="Kumar H."/>
            <person name="Shiwa Y."/>
            <person name="Okada S."/>
            <person name="Yoshikawa H."/>
            <person name="Dicks L."/>
            <person name="Nakagawa J."/>
            <person name="Arita M."/>
        </authorList>
    </citation>
    <scope>NUCLEOTIDE SEQUENCE [LARGE SCALE GENOMIC DNA]</scope>
    <source>
        <strain evidence="2 3">DSM 15468</strain>
    </source>
</reference>
<evidence type="ECO:0000313" key="3">
    <source>
        <dbReference type="Proteomes" id="UP000061227"/>
    </source>
</evidence>
<evidence type="ECO:0000313" key="2">
    <source>
        <dbReference type="EMBL" id="GAP02651.1"/>
    </source>
</evidence>
<dbReference type="InterPro" id="IPR046350">
    <property type="entry name" value="Cystatin_sf"/>
</dbReference>
<dbReference type="RefSeq" id="WP_143404251.1">
    <property type="nucleotide sequence ID" value="NZ_DF968064.1"/>
</dbReference>
<evidence type="ECO:0000259" key="1">
    <source>
        <dbReference type="PROSITE" id="PS51082"/>
    </source>
</evidence>
<feature type="domain" description="WH2" evidence="1">
    <location>
        <begin position="91"/>
        <end position="108"/>
    </location>
</feature>
<dbReference type="OrthoDB" id="2242521at2"/>
<dbReference type="PROSITE" id="PS51082">
    <property type="entry name" value="WH2"/>
    <property type="match status" value="1"/>
</dbReference>
<protein>
    <recommendedName>
        <fullName evidence="1">WH2 domain-containing protein</fullName>
    </recommendedName>
</protein>
<proteinExistence type="predicted"/>
<dbReference type="GO" id="GO:0003779">
    <property type="term" value="F:actin binding"/>
    <property type="evidence" value="ECO:0007669"/>
    <property type="project" value="InterPro"/>
</dbReference>
<dbReference type="STRING" id="220714.SAMN05660469_0586"/>
<dbReference type="Gene3D" id="3.10.450.40">
    <property type="match status" value="1"/>
</dbReference>
<accession>A0A3F3GSW5</accession>
<sequence length="152" mass="16884">MLLILVVLLIGGALYAYATLALKPMATAEKNVQTIVKQQTDLTNLHDLTVDYRDGATYAVLGQTPSGQQKVAIIQGKKGSVQTFNYGNGISKSDLLDKIKSKYQLKKIYSANLSIYQKTLVWEISFEDQDGHLNYVTMDYRTGAVYRTINGI</sequence>
<keyword evidence="3" id="KW-1185">Reference proteome</keyword>
<gene>
    <name evidence="2" type="ORF">FPFC_020990</name>
</gene>